<comment type="caution">
    <text evidence="1">The sequence shown here is derived from an EMBL/GenBank/DDBJ whole genome shotgun (WGS) entry which is preliminary data.</text>
</comment>
<sequence>MIPAMLSAPETSVASAPAVYDGFAVTHYVSALRTANAFTVPYSQLTAAIPRHPTDTPQWLTRPHTGAPRKCIIYLEPRRTTPLYAAIERFFALSSLQFGPTEAHMYHPHSSMTGFIELPPEGGAELVARIAAHLDALITPALLPLPTLVAVNTARDYPHQGTHKIEAKLDTPAVFRDIVGTMQKLVPEARIRPKKIGHVSLAYYNKHVRTENRIDENAADIHALAHTLLDPLIGSQADNKWDIAFYELALESTALHIPHRFNEIARWHL</sequence>
<evidence type="ECO:0000313" key="2">
    <source>
        <dbReference type="Proteomes" id="UP001140096"/>
    </source>
</evidence>
<dbReference type="EMBL" id="JANBUP010001150">
    <property type="protein sequence ID" value="KAJ2807910.1"/>
    <property type="molecule type" value="Genomic_DNA"/>
</dbReference>
<keyword evidence="2" id="KW-1185">Reference proteome</keyword>
<organism evidence="1 2">
    <name type="scientific">Coemansia furcata</name>
    <dbReference type="NCBI Taxonomy" id="417177"/>
    <lineage>
        <taxon>Eukaryota</taxon>
        <taxon>Fungi</taxon>
        <taxon>Fungi incertae sedis</taxon>
        <taxon>Zoopagomycota</taxon>
        <taxon>Kickxellomycotina</taxon>
        <taxon>Kickxellomycetes</taxon>
        <taxon>Kickxellales</taxon>
        <taxon>Kickxellaceae</taxon>
        <taxon>Coemansia</taxon>
    </lineage>
</organism>
<reference evidence="1" key="1">
    <citation type="submission" date="2022-07" db="EMBL/GenBank/DDBJ databases">
        <title>Phylogenomic reconstructions and comparative analyses of Kickxellomycotina fungi.</title>
        <authorList>
            <person name="Reynolds N.K."/>
            <person name="Stajich J.E."/>
            <person name="Barry K."/>
            <person name="Grigoriev I.V."/>
            <person name="Crous P."/>
            <person name="Smith M.E."/>
        </authorList>
    </citation>
    <scope>NUCLEOTIDE SEQUENCE</scope>
    <source>
        <strain evidence="1">CBS 102833</strain>
    </source>
</reference>
<gene>
    <name evidence="1" type="ORF">H4S07_003503</name>
</gene>
<evidence type="ECO:0000313" key="1">
    <source>
        <dbReference type="EMBL" id="KAJ2807910.1"/>
    </source>
</evidence>
<dbReference type="Proteomes" id="UP001140096">
    <property type="component" value="Unassembled WGS sequence"/>
</dbReference>
<protein>
    <submittedName>
        <fullName evidence="1">Uncharacterized protein</fullName>
    </submittedName>
</protein>
<accession>A0ACC1LGS8</accession>
<proteinExistence type="predicted"/>
<name>A0ACC1LGS8_9FUNG</name>